<protein>
    <submittedName>
        <fullName evidence="2">Unannotated protein</fullName>
    </submittedName>
</protein>
<organism evidence="2">
    <name type="scientific">freshwater metagenome</name>
    <dbReference type="NCBI Taxonomy" id="449393"/>
    <lineage>
        <taxon>unclassified sequences</taxon>
        <taxon>metagenomes</taxon>
        <taxon>ecological metagenomes</taxon>
    </lineage>
</organism>
<feature type="compositionally biased region" description="Basic and acidic residues" evidence="1">
    <location>
        <begin position="1"/>
        <end position="12"/>
    </location>
</feature>
<reference evidence="2" key="1">
    <citation type="submission" date="2020-05" db="EMBL/GenBank/DDBJ databases">
        <authorList>
            <person name="Chiriac C."/>
            <person name="Salcher M."/>
            <person name="Ghai R."/>
            <person name="Kavagutti S V."/>
        </authorList>
    </citation>
    <scope>NUCLEOTIDE SEQUENCE</scope>
</reference>
<feature type="compositionally biased region" description="Basic and acidic residues" evidence="1">
    <location>
        <begin position="24"/>
        <end position="38"/>
    </location>
</feature>
<feature type="region of interest" description="Disordered" evidence="1">
    <location>
        <begin position="74"/>
        <end position="97"/>
    </location>
</feature>
<gene>
    <name evidence="2" type="ORF">UFOPK3417_01979</name>
</gene>
<proteinExistence type="predicted"/>
<accession>A0A6J7ESR7</accession>
<sequence>MQARVRPLETTRKRCKRATRRTTGRFDSDDLRTEHGEHGAGQLSPFVGEVKYAIGREHDEFPFRSAEPDCIPAASGVPPRPRHQSAVPRLGTVARVW</sequence>
<dbReference type="EMBL" id="CAFBLR010000275">
    <property type="protein sequence ID" value="CAB4886166.1"/>
    <property type="molecule type" value="Genomic_DNA"/>
</dbReference>
<feature type="region of interest" description="Disordered" evidence="1">
    <location>
        <begin position="1"/>
        <end position="42"/>
    </location>
</feature>
<feature type="compositionally biased region" description="Basic residues" evidence="1">
    <location>
        <begin position="13"/>
        <end position="23"/>
    </location>
</feature>
<dbReference type="AlphaFoldDB" id="A0A6J7ESR7"/>
<evidence type="ECO:0000256" key="1">
    <source>
        <dbReference type="SAM" id="MobiDB-lite"/>
    </source>
</evidence>
<name>A0A6J7ESR7_9ZZZZ</name>
<evidence type="ECO:0000313" key="2">
    <source>
        <dbReference type="EMBL" id="CAB4886166.1"/>
    </source>
</evidence>